<name>A0A0N4XVZ0_NIPBR</name>
<accession>A0A0N4XVZ0</accession>
<keyword evidence="3" id="KW-1185">Reference proteome</keyword>
<proteinExistence type="predicted"/>
<reference evidence="4" key="1">
    <citation type="submission" date="2017-02" db="UniProtKB">
        <authorList>
            <consortium name="WormBaseParasite"/>
        </authorList>
    </citation>
    <scope>IDENTIFICATION</scope>
</reference>
<evidence type="ECO:0000256" key="1">
    <source>
        <dbReference type="SAM" id="MobiDB-lite"/>
    </source>
</evidence>
<gene>
    <name evidence="2" type="ORF">NBR_LOCUS7005</name>
</gene>
<reference evidence="2 3" key="2">
    <citation type="submission" date="2018-11" db="EMBL/GenBank/DDBJ databases">
        <authorList>
            <consortium name="Pathogen Informatics"/>
        </authorList>
    </citation>
    <scope>NUCLEOTIDE SEQUENCE [LARGE SCALE GENOMIC DNA]</scope>
</reference>
<organism evidence="4">
    <name type="scientific">Nippostrongylus brasiliensis</name>
    <name type="common">Rat hookworm</name>
    <dbReference type="NCBI Taxonomy" id="27835"/>
    <lineage>
        <taxon>Eukaryota</taxon>
        <taxon>Metazoa</taxon>
        <taxon>Ecdysozoa</taxon>
        <taxon>Nematoda</taxon>
        <taxon>Chromadorea</taxon>
        <taxon>Rhabditida</taxon>
        <taxon>Rhabditina</taxon>
        <taxon>Rhabditomorpha</taxon>
        <taxon>Strongyloidea</taxon>
        <taxon>Heligmosomidae</taxon>
        <taxon>Nippostrongylus</taxon>
    </lineage>
</organism>
<dbReference type="AlphaFoldDB" id="A0A0N4XVZ0"/>
<dbReference type="WBParaSite" id="NBR_0000700401-mRNA-1">
    <property type="protein sequence ID" value="NBR_0000700401-mRNA-1"/>
    <property type="gene ID" value="NBR_0000700401"/>
</dbReference>
<feature type="region of interest" description="Disordered" evidence="1">
    <location>
        <begin position="64"/>
        <end position="94"/>
    </location>
</feature>
<evidence type="ECO:0000313" key="3">
    <source>
        <dbReference type="Proteomes" id="UP000271162"/>
    </source>
</evidence>
<sequence length="94" mass="10446">MASYAKAFIQSECYVDFIGFSDALLGLTFRSANAVNNNSSESNNDFRWSRYIDLEAVHSVYNDSANGDRYTGLKAVDNDDNDDSDNSDNVNGNR</sequence>
<dbReference type="EMBL" id="UYSL01019849">
    <property type="protein sequence ID" value="VDL70594.1"/>
    <property type="molecule type" value="Genomic_DNA"/>
</dbReference>
<evidence type="ECO:0000313" key="2">
    <source>
        <dbReference type="EMBL" id="VDL70594.1"/>
    </source>
</evidence>
<protein>
    <submittedName>
        <fullName evidence="4">Peptidase A1 domain-containing protein</fullName>
    </submittedName>
</protein>
<evidence type="ECO:0000313" key="4">
    <source>
        <dbReference type="WBParaSite" id="NBR_0000700401-mRNA-1"/>
    </source>
</evidence>
<dbReference type="Proteomes" id="UP000271162">
    <property type="component" value="Unassembled WGS sequence"/>
</dbReference>